<keyword evidence="2" id="KW-1185">Reference proteome</keyword>
<dbReference type="Proteomes" id="UP001341840">
    <property type="component" value="Unassembled WGS sequence"/>
</dbReference>
<reference evidence="1 2" key="1">
    <citation type="journal article" date="2023" name="Plants (Basel)">
        <title>Bridging the Gap: Combining Genomics and Transcriptomics Approaches to Understand Stylosanthes scabra, an Orphan Legume from the Brazilian Caatinga.</title>
        <authorList>
            <person name="Ferreira-Neto J.R.C."/>
            <person name="da Silva M.D."/>
            <person name="Binneck E."/>
            <person name="de Melo N.F."/>
            <person name="da Silva R.H."/>
            <person name="de Melo A.L.T.M."/>
            <person name="Pandolfi V."/>
            <person name="Bustamante F.O."/>
            <person name="Brasileiro-Vidal A.C."/>
            <person name="Benko-Iseppon A.M."/>
        </authorList>
    </citation>
    <scope>NUCLEOTIDE SEQUENCE [LARGE SCALE GENOMIC DNA]</scope>
    <source>
        <tissue evidence="1">Leaves</tissue>
    </source>
</reference>
<name>A0ABU6Q2K0_9FABA</name>
<proteinExistence type="predicted"/>
<dbReference type="EMBL" id="JASCZI010000003">
    <property type="protein sequence ID" value="MED6106096.1"/>
    <property type="molecule type" value="Genomic_DNA"/>
</dbReference>
<comment type="caution">
    <text evidence="1">The sequence shown here is derived from an EMBL/GenBank/DDBJ whole genome shotgun (WGS) entry which is preliminary data.</text>
</comment>
<accession>A0ABU6Q2K0</accession>
<organism evidence="1 2">
    <name type="scientific">Stylosanthes scabra</name>
    <dbReference type="NCBI Taxonomy" id="79078"/>
    <lineage>
        <taxon>Eukaryota</taxon>
        <taxon>Viridiplantae</taxon>
        <taxon>Streptophyta</taxon>
        <taxon>Embryophyta</taxon>
        <taxon>Tracheophyta</taxon>
        <taxon>Spermatophyta</taxon>
        <taxon>Magnoliopsida</taxon>
        <taxon>eudicotyledons</taxon>
        <taxon>Gunneridae</taxon>
        <taxon>Pentapetalae</taxon>
        <taxon>rosids</taxon>
        <taxon>fabids</taxon>
        <taxon>Fabales</taxon>
        <taxon>Fabaceae</taxon>
        <taxon>Papilionoideae</taxon>
        <taxon>50 kb inversion clade</taxon>
        <taxon>dalbergioids sensu lato</taxon>
        <taxon>Dalbergieae</taxon>
        <taxon>Pterocarpus clade</taxon>
        <taxon>Stylosanthes</taxon>
    </lineage>
</organism>
<sequence>MSATCSKDMIVGKMHSREIITQDCQRVHARLSELEDKFQNPLDLRECSGESVVLNLGGAATHGGLLRTLRGNKVR</sequence>
<protein>
    <submittedName>
        <fullName evidence="1">Uncharacterized protein</fullName>
    </submittedName>
</protein>
<gene>
    <name evidence="1" type="ORF">PIB30_001492</name>
</gene>
<evidence type="ECO:0000313" key="2">
    <source>
        <dbReference type="Proteomes" id="UP001341840"/>
    </source>
</evidence>
<evidence type="ECO:0000313" key="1">
    <source>
        <dbReference type="EMBL" id="MED6106096.1"/>
    </source>
</evidence>